<comment type="caution">
    <text evidence="2">The sequence shown here is derived from an EMBL/GenBank/DDBJ whole genome shotgun (WGS) entry which is preliminary data.</text>
</comment>
<evidence type="ECO:0000256" key="1">
    <source>
        <dbReference type="SAM" id="Coils"/>
    </source>
</evidence>
<reference evidence="2 3" key="1">
    <citation type="submission" date="2021-03" db="EMBL/GenBank/DDBJ databases">
        <title>Genomic Encyclopedia of Type Strains, Phase IV (KMG-IV): sequencing the most valuable type-strain genomes for metagenomic binning, comparative biology and taxonomic classification.</title>
        <authorList>
            <person name="Goeker M."/>
        </authorList>
    </citation>
    <scope>NUCLEOTIDE SEQUENCE [LARGE SCALE GENOMIC DNA]</scope>
    <source>
        <strain evidence="2 3">DSM 24004</strain>
    </source>
</reference>
<dbReference type="EMBL" id="JAGGKS010000003">
    <property type="protein sequence ID" value="MBP1925496.1"/>
    <property type="molecule type" value="Genomic_DNA"/>
</dbReference>
<dbReference type="RefSeq" id="WP_209511227.1">
    <property type="nucleotide sequence ID" value="NZ_JAGGKS010000003.1"/>
</dbReference>
<dbReference type="Proteomes" id="UP001519342">
    <property type="component" value="Unassembled WGS sequence"/>
</dbReference>
<sequence>MEDIINQIIQVDSVAFENNKKNEEALFMKKQEYENNIINYRNEKIALAKKDAEIIYENVETNLEREKKLQEEKLKRISIEMEKRFTQVENDVIQQIFNKLFVLE</sequence>
<evidence type="ECO:0000313" key="2">
    <source>
        <dbReference type="EMBL" id="MBP1925496.1"/>
    </source>
</evidence>
<name>A0ABS4GCS6_9FIRM</name>
<feature type="coiled-coil region" evidence="1">
    <location>
        <begin position="23"/>
        <end position="80"/>
    </location>
</feature>
<accession>A0ABS4GCS6</accession>
<evidence type="ECO:0000313" key="3">
    <source>
        <dbReference type="Proteomes" id="UP001519342"/>
    </source>
</evidence>
<keyword evidence="3" id="KW-1185">Reference proteome</keyword>
<gene>
    <name evidence="2" type="ORF">J2Z76_001355</name>
</gene>
<protein>
    <submittedName>
        <fullName evidence="2">Uncharacterized protein YwqG</fullName>
    </submittedName>
</protein>
<keyword evidence="1" id="KW-0175">Coiled coil</keyword>
<organism evidence="2 3">
    <name type="scientific">Sedimentibacter acidaminivorans</name>
    <dbReference type="NCBI Taxonomy" id="913099"/>
    <lineage>
        <taxon>Bacteria</taxon>
        <taxon>Bacillati</taxon>
        <taxon>Bacillota</taxon>
        <taxon>Tissierellia</taxon>
        <taxon>Sedimentibacter</taxon>
    </lineage>
</organism>
<proteinExistence type="predicted"/>